<proteinExistence type="predicted"/>
<evidence type="ECO:0000256" key="1">
    <source>
        <dbReference type="SAM" id="MobiDB-lite"/>
    </source>
</evidence>
<dbReference type="EMBL" id="CM000785">
    <property type="protein sequence ID" value="AQL00753.1"/>
    <property type="molecule type" value="Genomic_DNA"/>
</dbReference>
<name>A0A1D6NR47_MAIZE</name>
<protein>
    <submittedName>
        <fullName evidence="2">Uncharacterized protein</fullName>
    </submittedName>
</protein>
<evidence type="ECO:0000313" key="2">
    <source>
        <dbReference type="EMBL" id="AQL00753.1"/>
    </source>
</evidence>
<gene>
    <name evidence="2" type="ORF">ZEAMMB73_Zm00001d044740</name>
</gene>
<sequence>MPREESGTARQSSVGGRGRMEQQPHMFCSNDTVAPRFQTVAGLGSAAAAKESASSSSNSRRRRPPGHTRPPRTWPPDTLRGCPPMDLLQQVLLHPRACIKWQGFYQQSTHM</sequence>
<feature type="compositionally biased region" description="Basic residues" evidence="1">
    <location>
        <begin position="59"/>
        <end position="70"/>
    </location>
</feature>
<feature type="compositionally biased region" description="Low complexity" evidence="1">
    <location>
        <begin position="45"/>
        <end position="58"/>
    </location>
</feature>
<organism evidence="2">
    <name type="scientific">Zea mays</name>
    <name type="common">Maize</name>
    <dbReference type="NCBI Taxonomy" id="4577"/>
    <lineage>
        <taxon>Eukaryota</taxon>
        <taxon>Viridiplantae</taxon>
        <taxon>Streptophyta</taxon>
        <taxon>Embryophyta</taxon>
        <taxon>Tracheophyta</taxon>
        <taxon>Spermatophyta</taxon>
        <taxon>Magnoliopsida</taxon>
        <taxon>Liliopsida</taxon>
        <taxon>Poales</taxon>
        <taxon>Poaceae</taxon>
        <taxon>PACMAD clade</taxon>
        <taxon>Panicoideae</taxon>
        <taxon>Andropogonodae</taxon>
        <taxon>Andropogoneae</taxon>
        <taxon>Tripsacinae</taxon>
        <taxon>Zea</taxon>
    </lineage>
</organism>
<dbReference type="AlphaFoldDB" id="A0A1D6NR47"/>
<feature type="region of interest" description="Disordered" evidence="1">
    <location>
        <begin position="1"/>
        <end position="81"/>
    </location>
</feature>
<accession>A0A1D6NR47</accession>
<reference evidence="2" key="1">
    <citation type="submission" date="2015-12" db="EMBL/GenBank/DDBJ databases">
        <title>Update maize B73 reference genome by single molecule sequencing technologies.</title>
        <authorList>
            <consortium name="Maize Genome Sequencing Project"/>
            <person name="Ware D."/>
        </authorList>
    </citation>
    <scope>NUCLEOTIDE SEQUENCE</scope>
    <source>
        <tissue evidence="2">Seedling</tissue>
    </source>
</reference>